<evidence type="ECO:0000313" key="5">
    <source>
        <dbReference type="EMBL" id="KAJ5110085.1"/>
    </source>
</evidence>
<dbReference type="SUPFAM" id="SSF47616">
    <property type="entry name" value="GST C-terminal domain-like"/>
    <property type="match status" value="1"/>
</dbReference>
<dbReference type="EMBL" id="JAPQKI010000003">
    <property type="protein sequence ID" value="KAJ5110085.1"/>
    <property type="molecule type" value="Genomic_DNA"/>
</dbReference>
<dbReference type="PROSITE" id="PS50405">
    <property type="entry name" value="GST_CTER"/>
    <property type="match status" value="1"/>
</dbReference>
<dbReference type="GeneID" id="81354203"/>
<dbReference type="Proteomes" id="UP001149074">
    <property type="component" value="Unassembled WGS sequence"/>
</dbReference>
<dbReference type="InterPro" id="IPR004045">
    <property type="entry name" value="Glutathione_S-Trfase_N"/>
</dbReference>
<dbReference type="Pfam" id="PF02798">
    <property type="entry name" value="GST_N"/>
    <property type="match status" value="1"/>
</dbReference>
<evidence type="ECO:0000259" key="4">
    <source>
        <dbReference type="PROSITE" id="PS50405"/>
    </source>
</evidence>
<sequence length="226" mass="26235">MQSDLKSFKLYSHPLGPNPWKVAIILSCLKLPYTTVWVDFKDVKSPPFVDMNPNGRLPVLFDPNREITLWESGAIVTYLVELYDVARVLSYEGFHERILCQQWLHFQTSGQGPYYGQLGWFSRQVPQQQAAIERYAKEVYRVTGVLDKELSERQWLVGGKCTYADLVFLPWQDMVSWMMGDGWDEGEFARQFPFVTAWVARMKQLPEVAQVLFEKQQAMATMPLKP</sequence>
<dbReference type="SFLD" id="SFLDG01151">
    <property type="entry name" value="Main.2:_Nu-like"/>
    <property type="match status" value="1"/>
</dbReference>
<dbReference type="RefSeq" id="XP_056478196.1">
    <property type="nucleotide sequence ID" value="XM_056615224.1"/>
</dbReference>
<evidence type="ECO:0008006" key="7">
    <source>
        <dbReference type="Google" id="ProtNLM"/>
    </source>
</evidence>
<proteinExistence type="inferred from homology"/>
<protein>
    <recommendedName>
        <fullName evidence="7">Glutathione S-transferase</fullName>
    </recommendedName>
</protein>
<evidence type="ECO:0000256" key="2">
    <source>
        <dbReference type="RuleBase" id="RU003494"/>
    </source>
</evidence>
<accession>A0A9W9KKW9</accession>
<feature type="domain" description="GST C-terminal" evidence="4">
    <location>
        <begin position="93"/>
        <end position="221"/>
    </location>
</feature>
<dbReference type="PANTHER" id="PTHR44051">
    <property type="entry name" value="GLUTATHIONE S-TRANSFERASE-RELATED"/>
    <property type="match status" value="1"/>
</dbReference>
<gene>
    <name evidence="5" type="ORF">N7532_002730</name>
</gene>
<dbReference type="Gene3D" id="1.20.1050.10">
    <property type="match status" value="1"/>
</dbReference>
<keyword evidence="6" id="KW-1185">Reference proteome</keyword>
<dbReference type="InterPro" id="IPR010987">
    <property type="entry name" value="Glutathione-S-Trfase_C-like"/>
</dbReference>
<reference evidence="5" key="2">
    <citation type="journal article" date="2023" name="IMA Fungus">
        <title>Comparative genomic study of the Penicillium genus elucidates a diverse pangenome and 15 lateral gene transfer events.</title>
        <authorList>
            <person name="Petersen C."/>
            <person name="Sorensen T."/>
            <person name="Nielsen M.R."/>
            <person name="Sondergaard T.E."/>
            <person name="Sorensen J.L."/>
            <person name="Fitzpatrick D.A."/>
            <person name="Frisvad J.C."/>
            <person name="Nielsen K.L."/>
        </authorList>
    </citation>
    <scope>NUCLEOTIDE SEQUENCE</scope>
    <source>
        <strain evidence="5">IBT 30761</strain>
    </source>
</reference>
<dbReference type="InterPro" id="IPR036282">
    <property type="entry name" value="Glutathione-S-Trfase_C_sf"/>
</dbReference>
<evidence type="ECO:0000313" key="6">
    <source>
        <dbReference type="Proteomes" id="UP001149074"/>
    </source>
</evidence>
<dbReference type="InterPro" id="IPR036249">
    <property type="entry name" value="Thioredoxin-like_sf"/>
</dbReference>
<comment type="similarity">
    <text evidence="1 2">Belongs to the GST superfamily.</text>
</comment>
<reference evidence="5" key="1">
    <citation type="submission" date="2022-11" db="EMBL/GenBank/DDBJ databases">
        <authorList>
            <person name="Petersen C."/>
        </authorList>
    </citation>
    <scope>NUCLEOTIDE SEQUENCE</scope>
    <source>
        <strain evidence="5">IBT 30761</strain>
    </source>
</reference>
<dbReference type="PANTHER" id="PTHR44051:SF3">
    <property type="entry name" value="TRANSCRIPTIONAL REGULATOR URE2"/>
    <property type="match status" value="1"/>
</dbReference>
<evidence type="ECO:0000259" key="3">
    <source>
        <dbReference type="PROSITE" id="PS50404"/>
    </source>
</evidence>
<evidence type="ECO:0000256" key="1">
    <source>
        <dbReference type="ARBA" id="ARBA00007409"/>
    </source>
</evidence>
<feature type="domain" description="GST N-terminal" evidence="3">
    <location>
        <begin position="6"/>
        <end position="87"/>
    </location>
</feature>
<dbReference type="SFLD" id="SFLDS00019">
    <property type="entry name" value="Glutathione_Transferase_(cytos"/>
    <property type="match status" value="1"/>
</dbReference>
<comment type="caution">
    <text evidence="5">The sequence shown here is derived from an EMBL/GenBank/DDBJ whole genome shotgun (WGS) entry which is preliminary data.</text>
</comment>
<dbReference type="InterPro" id="IPR004046">
    <property type="entry name" value="GST_C"/>
</dbReference>
<organism evidence="5 6">
    <name type="scientific">Penicillium argentinense</name>
    <dbReference type="NCBI Taxonomy" id="1131581"/>
    <lineage>
        <taxon>Eukaryota</taxon>
        <taxon>Fungi</taxon>
        <taxon>Dikarya</taxon>
        <taxon>Ascomycota</taxon>
        <taxon>Pezizomycotina</taxon>
        <taxon>Eurotiomycetes</taxon>
        <taxon>Eurotiomycetidae</taxon>
        <taxon>Eurotiales</taxon>
        <taxon>Aspergillaceae</taxon>
        <taxon>Penicillium</taxon>
    </lineage>
</organism>
<dbReference type="SUPFAM" id="SSF52833">
    <property type="entry name" value="Thioredoxin-like"/>
    <property type="match status" value="1"/>
</dbReference>
<dbReference type="Gene3D" id="3.40.30.10">
    <property type="entry name" value="Glutaredoxin"/>
    <property type="match status" value="1"/>
</dbReference>
<dbReference type="InterPro" id="IPR040079">
    <property type="entry name" value="Glutathione_S-Trfase"/>
</dbReference>
<name>A0A9W9KKW9_9EURO</name>
<dbReference type="AlphaFoldDB" id="A0A9W9KKW9"/>
<dbReference type="CDD" id="cd03048">
    <property type="entry name" value="GST_N_Ure2p_like"/>
    <property type="match status" value="1"/>
</dbReference>
<dbReference type="OrthoDB" id="422574at2759"/>
<dbReference type="SFLD" id="SFLDG00358">
    <property type="entry name" value="Main_(cytGST)"/>
    <property type="match status" value="1"/>
</dbReference>
<dbReference type="PROSITE" id="PS50404">
    <property type="entry name" value="GST_NTER"/>
    <property type="match status" value="1"/>
</dbReference>
<dbReference type="Pfam" id="PF00043">
    <property type="entry name" value="GST_C"/>
    <property type="match status" value="1"/>
</dbReference>